<protein>
    <submittedName>
        <fullName evidence="2">Uncharacterized protein</fullName>
    </submittedName>
</protein>
<evidence type="ECO:0000313" key="3">
    <source>
        <dbReference type="Proteomes" id="UP000195570"/>
    </source>
</evidence>
<dbReference type="GeneID" id="92382886"/>
<accession>A0A1G4I2I7</accession>
<feature type="compositionally biased region" description="Basic residues" evidence="1">
    <location>
        <begin position="224"/>
        <end position="233"/>
    </location>
</feature>
<dbReference type="Proteomes" id="UP000195570">
    <property type="component" value="Unassembled WGS sequence"/>
</dbReference>
<reference evidence="2" key="1">
    <citation type="submission" date="2016-09" db="EMBL/GenBank/DDBJ databases">
        <authorList>
            <person name="Hebert L."/>
            <person name="Moumen B."/>
        </authorList>
    </citation>
    <scope>NUCLEOTIDE SEQUENCE [LARGE SCALE GENOMIC DNA]</scope>
    <source>
        <strain evidence="2">OVI</strain>
    </source>
</reference>
<comment type="caution">
    <text evidence="2">The sequence shown here is derived from an EMBL/GenBank/DDBJ whole genome shotgun (WGS) entry which is preliminary data.</text>
</comment>
<dbReference type="RefSeq" id="XP_067077469.1">
    <property type="nucleotide sequence ID" value="XM_067221368.1"/>
</dbReference>
<name>A0A1G4I2I7_TRYEQ</name>
<dbReference type="VEuPathDB" id="TriTrypDB:TEOVI_000895200"/>
<feature type="region of interest" description="Disordered" evidence="1">
    <location>
        <begin position="129"/>
        <end position="237"/>
    </location>
</feature>
<evidence type="ECO:0000313" key="2">
    <source>
        <dbReference type="EMBL" id="SCU65957.1"/>
    </source>
</evidence>
<feature type="compositionally biased region" description="Basic and acidic residues" evidence="1">
    <location>
        <begin position="206"/>
        <end position="216"/>
    </location>
</feature>
<keyword evidence="3" id="KW-1185">Reference proteome</keyword>
<feature type="region of interest" description="Disordered" evidence="1">
    <location>
        <begin position="682"/>
        <end position="706"/>
    </location>
</feature>
<dbReference type="AlphaFoldDB" id="A0A1G4I2I7"/>
<evidence type="ECO:0000256" key="1">
    <source>
        <dbReference type="SAM" id="MobiDB-lite"/>
    </source>
</evidence>
<organism evidence="2 3">
    <name type="scientific">Trypanosoma equiperdum</name>
    <dbReference type="NCBI Taxonomy" id="5694"/>
    <lineage>
        <taxon>Eukaryota</taxon>
        <taxon>Discoba</taxon>
        <taxon>Euglenozoa</taxon>
        <taxon>Kinetoplastea</taxon>
        <taxon>Metakinetoplastina</taxon>
        <taxon>Trypanosomatida</taxon>
        <taxon>Trypanosomatidae</taxon>
        <taxon>Trypanosoma</taxon>
    </lineage>
</organism>
<dbReference type="EMBL" id="CZPT02000463">
    <property type="protein sequence ID" value="SCU65957.1"/>
    <property type="molecule type" value="Genomic_DNA"/>
</dbReference>
<gene>
    <name evidence="2" type="ORF">TEOVI_000895200</name>
</gene>
<proteinExistence type="predicted"/>
<sequence>MVFIRSVVVSRSFTHIYDFFLLLSLSLKKELIRCVEYSDRNRKARPLASELGVLSLTPGQACFIMFEGAGEGLNVRLATSIKLFLEPDADPSRNDAADTRGSASYASEELLSVADTLRKYANTDECASSPTAVASEEKRSPTAALAAPLRGDRNLRIPTRASEARPRSASNKMGKKTDRGRSAARPKAAQERKRLHQGRQGSKATRKQESAKEKQNEVVVSRAASRRARKHQARATAVSTLRDYTTATPANRKSFIESITVNENECWGAPPLEGSPEAKKQAHTSTMSPLPRRVARELYLKDAPTLDETSSQAPSQHHGFYSSPDLTFPRWDGFPNNSSKPVNDVTTGLSNEAGDALFHHFWGTSGEPPANVVFPGGSIHPSKITRLKEKSRHNDVWHVEDGTPAEKANLSSWKQPLQEFGDTEEKPGERGELAVTLANNRMTYTETFDDYQNVFYRLWSCSSSRGHIGFLKNLSDKAGATGAVGEQPNSLVACSAILRDPQGLLVSRNLNSMLFAVGSQRGPEGSLKKWWLASGGDSAATLDKQTILDQGSCVELSYAARILYVALLYIRTLGGFPTLQRITPLSDSSTVVEKENCLELVFATTRFSPGGKRGKGMQEVNFREERSVIVRSVLAEKSCVERFGKREVVHVLPLLNESVGDAPERVSMQTITSAAADKSFVGFHPRSDKQPTRGPEPSYTAAASSPTLNGSALNSLKEKAVDYGDIAVAFLMSVEASKLSGVLPEPMEIEGLRYRVFILDSCKNYRKPQVNVFKNEVGSDTERWINNRMGAFEIELLRKREEARAAQAAHLAQVSLQEMLLKINGPLGRFPWYRPMTIAESTLAKADKESSGTYCTHSDDVQTALPRFYQLRLPRLHQDLAYVMCNLLGISLTMVPCPASGGQSQPSSFYSE</sequence>